<dbReference type="GO" id="GO:0003677">
    <property type="term" value="F:DNA binding"/>
    <property type="evidence" value="ECO:0007669"/>
    <property type="project" value="InterPro"/>
</dbReference>
<dbReference type="GO" id="GO:0004803">
    <property type="term" value="F:transposase activity"/>
    <property type="evidence" value="ECO:0007669"/>
    <property type="project" value="InterPro"/>
</dbReference>
<sequence length="152" mass="15749">MSIVAGEYGYVIGVDAHTRTQTYAVVDTATGASTATGTFPASDTGVGQAITWMRRHTVEKVLAAVEGTPSYGEPLAPALQTAGIAVVEVKPPSRASRAGTGKSDAIHALEAARRVLGLPVEKQAAPRADGLHGSEGEGRRRRGGRRRACGDQ</sequence>
<feature type="domain" description="Transposase IS110-like N-terminal" evidence="2">
    <location>
        <begin position="12"/>
        <end position="113"/>
    </location>
</feature>
<name>A0A7X6HHY8_9MICC</name>
<dbReference type="EMBL" id="JAAZSQ010000020">
    <property type="protein sequence ID" value="NKX56207.1"/>
    <property type="molecule type" value="Genomic_DNA"/>
</dbReference>
<accession>A0A7X6HHY8</accession>
<dbReference type="AlphaFoldDB" id="A0A7X6HHY8"/>
<evidence type="ECO:0000259" key="2">
    <source>
        <dbReference type="Pfam" id="PF01548"/>
    </source>
</evidence>
<comment type="caution">
    <text evidence="3">The sequence shown here is derived from an EMBL/GenBank/DDBJ whole genome shotgun (WGS) entry which is preliminary data.</text>
</comment>
<dbReference type="GO" id="GO:0006313">
    <property type="term" value="P:DNA transposition"/>
    <property type="evidence" value="ECO:0007669"/>
    <property type="project" value="InterPro"/>
</dbReference>
<gene>
    <name evidence="3" type="ORF">HGG74_17060</name>
</gene>
<protein>
    <submittedName>
        <fullName evidence="3">IS110 family transposase</fullName>
    </submittedName>
</protein>
<proteinExistence type="predicted"/>
<dbReference type="PANTHER" id="PTHR33055:SF3">
    <property type="entry name" value="PUTATIVE TRANSPOSASE FOR IS117-RELATED"/>
    <property type="match status" value="1"/>
</dbReference>
<dbReference type="Proteomes" id="UP000544090">
    <property type="component" value="Unassembled WGS sequence"/>
</dbReference>
<feature type="compositionally biased region" description="Basic residues" evidence="1">
    <location>
        <begin position="139"/>
        <end position="152"/>
    </location>
</feature>
<evidence type="ECO:0000313" key="3">
    <source>
        <dbReference type="EMBL" id="NKX56207.1"/>
    </source>
</evidence>
<dbReference type="Pfam" id="PF01548">
    <property type="entry name" value="DEDD_Tnp_IS110"/>
    <property type="match status" value="1"/>
</dbReference>
<dbReference type="PANTHER" id="PTHR33055">
    <property type="entry name" value="TRANSPOSASE FOR INSERTION SEQUENCE ELEMENT IS1111A"/>
    <property type="match status" value="1"/>
</dbReference>
<reference evidence="3 4" key="1">
    <citation type="submission" date="2020-04" db="EMBL/GenBank/DDBJ databases">
        <title>Arthrobacter sp. nov.</title>
        <authorList>
            <person name="Liu S."/>
        </authorList>
    </citation>
    <scope>NUCLEOTIDE SEQUENCE [LARGE SCALE GENOMIC DNA]</scope>
    <source>
        <strain evidence="3 4">E918</strain>
    </source>
</reference>
<dbReference type="InterPro" id="IPR002525">
    <property type="entry name" value="Transp_IS110-like_N"/>
</dbReference>
<feature type="region of interest" description="Disordered" evidence="1">
    <location>
        <begin position="119"/>
        <end position="152"/>
    </location>
</feature>
<keyword evidence="4" id="KW-1185">Reference proteome</keyword>
<organism evidence="3 4">
    <name type="scientific">Arthrobacter mobilis</name>
    <dbReference type="NCBI Taxonomy" id="2724944"/>
    <lineage>
        <taxon>Bacteria</taxon>
        <taxon>Bacillati</taxon>
        <taxon>Actinomycetota</taxon>
        <taxon>Actinomycetes</taxon>
        <taxon>Micrococcales</taxon>
        <taxon>Micrococcaceae</taxon>
        <taxon>Arthrobacter</taxon>
    </lineage>
</organism>
<dbReference type="InterPro" id="IPR047650">
    <property type="entry name" value="Transpos_IS110"/>
</dbReference>
<evidence type="ECO:0000313" key="4">
    <source>
        <dbReference type="Proteomes" id="UP000544090"/>
    </source>
</evidence>
<feature type="compositionally biased region" description="Basic and acidic residues" evidence="1">
    <location>
        <begin position="129"/>
        <end position="138"/>
    </location>
</feature>
<evidence type="ECO:0000256" key="1">
    <source>
        <dbReference type="SAM" id="MobiDB-lite"/>
    </source>
</evidence>